<dbReference type="WBParaSite" id="JU765_v2.g18720.t1">
    <property type="protein sequence ID" value="JU765_v2.g18720.t1"/>
    <property type="gene ID" value="JU765_v2.g18720"/>
</dbReference>
<evidence type="ECO:0000313" key="2">
    <source>
        <dbReference type="WBParaSite" id="JU765_v2.g18720.t1"/>
    </source>
</evidence>
<organism evidence="1 2">
    <name type="scientific">Panagrolaimus sp. JU765</name>
    <dbReference type="NCBI Taxonomy" id="591449"/>
    <lineage>
        <taxon>Eukaryota</taxon>
        <taxon>Metazoa</taxon>
        <taxon>Ecdysozoa</taxon>
        <taxon>Nematoda</taxon>
        <taxon>Chromadorea</taxon>
        <taxon>Rhabditida</taxon>
        <taxon>Tylenchina</taxon>
        <taxon>Panagrolaimomorpha</taxon>
        <taxon>Panagrolaimoidea</taxon>
        <taxon>Panagrolaimidae</taxon>
        <taxon>Panagrolaimus</taxon>
    </lineage>
</organism>
<evidence type="ECO:0000313" key="1">
    <source>
        <dbReference type="Proteomes" id="UP000887576"/>
    </source>
</evidence>
<name>A0AC34QRA4_9BILA</name>
<accession>A0AC34QRA4</accession>
<protein>
    <submittedName>
        <fullName evidence="2">Dual specificity protein phosphatase 8</fullName>
    </submittedName>
</protein>
<reference evidence="2" key="1">
    <citation type="submission" date="2022-11" db="UniProtKB">
        <authorList>
            <consortium name="WormBaseParasite"/>
        </authorList>
    </citation>
    <scope>IDENTIFICATION</scope>
</reference>
<proteinExistence type="predicted"/>
<sequence>MCTVCLSPIEMQRKCLGAKGSSRAEFRSSVSSSTDSAVSSGSFVSSGSSIDVDLASPGGQPEFREIEQSELAQILRDELQTNHACSKKPGNLLILDCRNFADYNHSHIVRSINILYARMQRRRLLDNKLCCESLVNQHLKSLNPVIAPEFPSLEDCDVVLYAGDEKTAAFRSLKCQKFSLSCGSQKENVEESDDCSSSERCIRLFFDKLRNGSKLKCKRVMLLKGSFLDFRKQYPEFCESNEQSPIHNSSIETAPVNVGFPSLMNCQTGTQKTGSSNHRNNNNNPNISTGNNCSSNNNNNAMTLVLNATPPNRLSLPSSLSHPCLSTAPIFPNYDHDEEEKSTGPTQILDFMFLGSQDDAMDPEVLKRHGISKIINLSETCPRPDSVPESMNHFLRIPIKDSYSAKLLPHFDIAFDFLENAKKNNEKVLVHCLAGISRSATLAIAYVMRSKGIPSDEAYKFVKAKRPSISPNFNFMGQLLEYEKQLRERQLLLPAGRPHSYAASHCEEPSTSNSTLLSPTYNISKSTSSDFVLMAPKREALKNENGKRTSDAPLTFPERPRQLMKTGEQFFPMRPGSIPLTPSTAPLKGELPSPSTEFEKLGISNFSNPTFTELPDLSDANVGMTDSAPATLCIENPLFNAVEKSKSLPATKKASSNKFFQHHRFVKYLRNKKVKNPEPVSAASVVPCSSRCVLTNENRSGKIPAILGRRPFCRTLGKCGSGLQTVPDLPDDELLASAPSNLPVKSAKTGSMSAPPRSSISPIVRQRRSATVPTAIDVDDESPQDPYRDPERESIGSAEIAVN</sequence>
<dbReference type="Proteomes" id="UP000887576">
    <property type="component" value="Unplaced"/>
</dbReference>